<evidence type="ECO:0000313" key="2">
    <source>
        <dbReference type="EMBL" id="MPN07032.1"/>
    </source>
</evidence>
<proteinExistence type="predicted"/>
<protein>
    <recommendedName>
        <fullName evidence="1">DUF1858 domain-containing protein</fullName>
    </recommendedName>
</protein>
<organism evidence="2">
    <name type="scientific">bioreactor metagenome</name>
    <dbReference type="NCBI Taxonomy" id="1076179"/>
    <lineage>
        <taxon>unclassified sequences</taxon>
        <taxon>metagenomes</taxon>
        <taxon>ecological metagenomes</taxon>
    </lineage>
</organism>
<dbReference type="InterPro" id="IPR038062">
    <property type="entry name" value="ScdA-like_N_sf"/>
</dbReference>
<gene>
    <name evidence="2" type="ORF">SDC9_154291</name>
</gene>
<dbReference type="Gene3D" id="1.10.3910.10">
    <property type="entry name" value="SP0561-like"/>
    <property type="match status" value="1"/>
</dbReference>
<dbReference type="AlphaFoldDB" id="A0A645F0L0"/>
<dbReference type="SUPFAM" id="SSF140683">
    <property type="entry name" value="SP0561-like"/>
    <property type="match status" value="1"/>
</dbReference>
<reference evidence="2" key="1">
    <citation type="submission" date="2019-08" db="EMBL/GenBank/DDBJ databases">
        <authorList>
            <person name="Kucharzyk K."/>
            <person name="Murdoch R.W."/>
            <person name="Higgins S."/>
            <person name="Loffler F."/>
        </authorList>
    </citation>
    <scope>NUCLEOTIDE SEQUENCE</scope>
</reference>
<dbReference type="EMBL" id="VSSQ01052990">
    <property type="protein sequence ID" value="MPN07032.1"/>
    <property type="molecule type" value="Genomic_DNA"/>
</dbReference>
<accession>A0A645F0L0</accession>
<comment type="caution">
    <text evidence="2">The sequence shown here is derived from an EMBL/GenBank/DDBJ whole genome shotgun (WGS) entry which is preliminary data.</text>
</comment>
<feature type="domain" description="DUF1858" evidence="1">
    <location>
        <begin position="2"/>
        <end position="62"/>
    </location>
</feature>
<dbReference type="Pfam" id="PF08984">
    <property type="entry name" value="DUF1858"/>
    <property type="match status" value="1"/>
</dbReference>
<dbReference type="InterPro" id="IPR015077">
    <property type="entry name" value="DUF1858"/>
</dbReference>
<evidence type="ECO:0000259" key="1">
    <source>
        <dbReference type="Pfam" id="PF08984"/>
    </source>
</evidence>
<name>A0A645F0L0_9ZZZZ</name>
<sequence length="71" mass="8248">MITKNDKIADVLTKYPHLKAKLLERSPKFQNLNNPVVFRTVGKFATLEMVAKNTGENLDELLHYLNQYLEE</sequence>